<evidence type="ECO:0008006" key="3">
    <source>
        <dbReference type="Google" id="ProtNLM"/>
    </source>
</evidence>
<dbReference type="Pfam" id="PF06338">
    <property type="entry name" value="ComK"/>
    <property type="match status" value="1"/>
</dbReference>
<dbReference type="RefSeq" id="WP_143846923.1">
    <property type="nucleotide sequence ID" value="NZ_VLXZ01000001.1"/>
</dbReference>
<keyword evidence="2" id="KW-1185">Reference proteome</keyword>
<evidence type="ECO:0000313" key="1">
    <source>
        <dbReference type="EMBL" id="TSB48579.1"/>
    </source>
</evidence>
<evidence type="ECO:0000313" key="2">
    <source>
        <dbReference type="Proteomes" id="UP000318521"/>
    </source>
</evidence>
<dbReference type="Proteomes" id="UP000318521">
    <property type="component" value="Unassembled WGS sequence"/>
</dbReference>
<dbReference type="GO" id="GO:0030420">
    <property type="term" value="P:establishment of competence for transformation"/>
    <property type="evidence" value="ECO:0007669"/>
    <property type="project" value="InterPro"/>
</dbReference>
<dbReference type="AlphaFoldDB" id="A0A554A4F8"/>
<sequence length="165" mass="19437">MKYENNDREIRYVPDYDINEKTLLILPHKDIEYESKVFEPNIEYYVKRKPLELLEQSCLDNGSNLQGRIDFVRSRLGQRNKVPVLIKENQPVVASPTHSPKNPECQWIFTTHISDSKQYKNSGKNGTLVTFKDRSMIFLNIPKSQFSIMVNRAHMCHGLMRYFLK</sequence>
<comment type="caution">
    <text evidence="1">The sequence shown here is derived from an EMBL/GenBank/DDBJ whole genome shotgun (WGS) entry which is preliminary data.</text>
</comment>
<dbReference type="EMBL" id="VLXZ01000001">
    <property type="protein sequence ID" value="TSB48579.1"/>
    <property type="molecule type" value="Genomic_DNA"/>
</dbReference>
<name>A0A554A4F8_9BACI</name>
<dbReference type="InterPro" id="IPR010461">
    <property type="entry name" value="ComK"/>
</dbReference>
<reference evidence="1 2" key="1">
    <citation type="submission" date="2019-07" db="EMBL/GenBank/DDBJ databases">
        <authorList>
            <person name="Park Y.J."/>
            <person name="Jeong S.E."/>
            <person name="Jung H.S."/>
        </authorList>
    </citation>
    <scope>NUCLEOTIDE SEQUENCE [LARGE SCALE GENOMIC DNA]</scope>
    <source>
        <strain evidence="2">P16(2019)</strain>
    </source>
</reference>
<proteinExistence type="predicted"/>
<protein>
    <recommendedName>
        <fullName evidence="3">Competence protein</fullName>
    </recommendedName>
</protein>
<accession>A0A554A4F8</accession>
<organism evidence="1 2">
    <name type="scientific">Alkalicoccobacillus porphyridii</name>
    <dbReference type="NCBI Taxonomy" id="2597270"/>
    <lineage>
        <taxon>Bacteria</taxon>
        <taxon>Bacillati</taxon>
        <taxon>Bacillota</taxon>
        <taxon>Bacilli</taxon>
        <taxon>Bacillales</taxon>
        <taxon>Bacillaceae</taxon>
        <taxon>Alkalicoccobacillus</taxon>
    </lineage>
</organism>
<dbReference type="OrthoDB" id="2417337at2"/>
<gene>
    <name evidence="1" type="ORF">FN960_03230</name>
</gene>